<evidence type="ECO:0000256" key="1">
    <source>
        <dbReference type="ARBA" id="ARBA00022908"/>
    </source>
</evidence>
<keyword evidence="10" id="KW-1185">Reference proteome</keyword>
<dbReference type="SMART" id="SM00857">
    <property type="entry name" value="Resolvase"/>
    <property type="match status" value="1"/>
</dbReference>
<dbReference type="Pfam" id="PF00239">
    <property type="entry name" value="Resolvase"/>
    <property type="match status" value="1"/>
</dbReference>
<dbReference type="Pfam" id="PF07508">
    <property type="entry name" value="Recombinase"/>
    <property type="match status" value="1"/>
</dbReference>
<evidence type="ECO:0000256" key="6">
    <source>
        <dbReference type="SAM" id="Coils"/>
    </source>
</evidence>
<comment type="caution">
    <text evidence="9">The sequence shown here is derived from an EMBL/GenBank/DDBJ whole genome shotgun (WGS) entry which is preliminary data.</text>
</comment>
<evidence type="ECO:0000313" key="10">
    <source>
        <dbReference type="Proteomes" id="UP000717624"/>
    </source>
</evidence>
<evidence type="ECO:0000256" key="2">
    <source>
        <dbReference type="ARBA" id="ARBA00023125"/>
    </source>
</evidence>
<dbReference type="InterPro" id="IPR036162">
    <property type="entry name" value="Resolvase-like_N_sf"/>
</dbReference>
<evidence type="ECO:0000256" key="3">
    <source>
        <dbReference type="ARBA" id="ARBA00023172"/>
    </source>
</evidence>
<proteinExistence type="predicted"/>
<dbReference type="Gene3D" id="3.40.50.1390">
    <property type="entry name" value="Resolvase, N-terminal catalytic domain"/>
    <property type="match status" value="1"/>
</dbReference>
<keyword evidence="1" id="KW-0229">DNA integration</keyword>
<dbReference type="PROSITE" id="PS51736">
    <property type="entry name" value="RECOMBINASES_3"/>
    <property type="match status" value="1"/>
</dbReference>
<dbReference type="AlphaFoldDB" id="A0A939BUD3"/>
<evidence type="ECO:0000259" key="8">
    <source>
        <dbReference type="PROSITE" id="PS51737"/>
    </source>
</evidence>
<dbReference type="PROSITE" id="PS51737">
    <property type="entry name" value="RECOMBINASE_DNA_BIND"/>
    <property type="match status" value="1"/>
</dbReference>
<keyword evidence="3" id="KW-0233">DNA recombination</keyword>
<dbReference type="GO" id="GO:0015074">
    <property type="term" value="P:DNA integration"/>
    <property type="evidence" value="ECO:0007669"/>
    <property type="project" value="UniProtKB-KW"/>
</dbReference>
<feature type="domain" description="Resolvase/invertase-type recombinase catalytic" evidence="7">
    <location>
        <begin position="2"/>
        <end position="149"/>
    </location>
</feature>
<dbReference type="InterPro" id="IPR038109">
    <property type="entry name" value="DNA_bind_recomb_sf"/>
</dbReference>
<keyword evidence="6" id="KW-0175">Coiled coil</keyword>
<dbReference type="RefSeq" id="WP_204517142.1">
    <property type="nucleotide sequence ID" value="NZ_BAABIN010000015.1"/>
</dbReference>
<dbReference type="Gene3D" id="3.90.1750.20">
    <property type="entry name" value="Putative Large Serine Recombinase, Chain B, Domain 2"/>
    <property type="match status" value="1"/>
</dbReference>
<evidence type="ECO:0000313" key="9">
    <source>
        <dbReference type="EMBL" id="MBM7589426.1"/>
    </source>
</evidence>
<evidence type="ECO:0000259" key="7">
    <source>
        <dbReference type="PROSITE" id="PS51736"/>
    </source>
</evidence>
<dbReference type="Pfam" id="PF13408">
    <property type="entry name" value="Zn_ribbon_recom"/>
    <property type="match status" value="1"/>
</dbReference>
<dbReference type="Proteomes" id="UP000717624">
    <property type="component" value="Unassembled WGS sequence"/>
</dbReference>
<feature type="coiled-coil region" evidence="6">
    <location>
        <begin position="370"/>
        <end position="432"/>
    </location>
</feature>
<evidence type="ECO:0000256" key="5">
    <source>
        <dbReference type="PROSITE-ProRule" id="PRU10137"/>
    </source>
</evidence>
<name>A0A939BUD3_9BACL</name>
<dbReference type="CDD" id="cd03768">
    <property type="entry name" value="SR_ResInv"/>
    <property type="match status" value="1"/>
</dbReference>
<dbReference type="PANTHER" id="PTHR30461">
    <property type="entry name" value="DNA-INVERTASE FROM LAMBDOID PROPHAGE"/>
    <property type="match status" value="1"/>
</dbReference>
<dbReference type="GO" id="GO:0000150">
    <property type="term" value="F:DNA strand exchange activity"/>
    <property type="evidence" value="ECO:0007669"/>
    <property type="project" value="InterPro"/>
</dbReference>
<dbReference type="InterPro" id="IPR006119">
    <property type="entry name" value="Resolv_N"/>
</dbReference>
<dbReference type="PROSITE" id="PS00397">
    <property type="entry name" value="RECOMBINASES_1"/>
    <property type="match status" value="1"/>
</dbReference>
<dbReference type="PANTHER" id="PTHR30461:SF23">
    <property type="entry name" value="DNA RECOMBINASE-RELATED"/>
    <property type="match status" value="1"/>
</dbReference>
<gene>
    <name evidence="9" type="ORF">JOD01_001024</name>
</gene>
<accession>A0A939BUD3</accession>
<dbReference type="InterPro" id="IPR011109">
    <property type="entry name" value="DNA_bind_recombinase_dom"/>
</dbReference>
<protein>
    <submittedName>
        <fullName evidence="9">Site-specific DNA recombinase</fullName>
    </submittedName>
</protein>
<keyword evidence="2" id="KW-0238">DNA-binding</keyword>
<dbReference type="SUPFAM" id="SSF53041">
    <property type="entry name" value="Resolvase-like"/>
    <property type="match status" value="1"/>
</dbReference>
<evidence type="ECO:0000256" key="4">
    <source>
        <dbReference type="PIRSR" id="PIRSR606118-50"/>
    </source>
</evidence>
<dbReference type="InterPro" id="IPR050639">
    <property type="entry name" value="SSR_resolvase"/>
</dbReference>
<sequence length="490" mass="56956">MKVALYIRVSTEEQAREGFSIPEQKDRLKAFCIAHGWHDYEFYIDDGYSAKDTNRPAFQRLMENIRNRRIQMVMTTKIDRLTRRLIDLLTFVEELDVYQCTYKSASETFDTGTAVGRMVLQLLGVFAEFERERIAERVRENMYHAAKQGKAVTTPCFGYDVVAGQYVVNEQEAKWVRKMAEMALNGHGTWNIAKMLNEHHVLTKRGREWTSKAVRIFLWDNEMLRGNLVWNQHTRKKGKTVERPSSEWLFVENTHEPILDSATYERLQAVLEQHQRAAPRSKHSDFLLSGIVFCGHCGSKMYGLNTAIKRARNREYRPPVKYLCSGYSKKGRCFHHYIHSSVLDEQVINEIISFGQCDLTVPVPTVVVQEQQLRGDITQAKRQLAFLDERFQRQIRAFEIGILDEQQLLDAKQRLAAEKTEVLQKIQALEKTLQTEISPEVVQKKIRERIAVLKEVVADDDRDRLKNIVRELVHQVTVYDGSQIEITFSV</sequence>
<reference evidence="9" key="1">
    <citation type="submission" date="2021-01" db="EMBL/GenBank/DDBJ databases">
        <title>Genomic Encyclopedia of Type Strains, Phase IV (KMG-IV): sequencing the most valuable type-strain genomes for metagenomic binning, comparative biology and taxonomic classification.</title>
        <authorList>
            <person name="Goeker M."/>
        </authorList>
    </citation>
    <scope>NUCLEOTIDE SEQUENCE</scope>
    <source>
        <strain evidence="9">DSM 25523</strain>
    </source>
</reference>
<feature type="domain" description="Recombinase" evidence="8">
    <location>
        <begin position="156"/>
        <end position="277"/>
    </location>
</feature>
<dbReference type="GO" id="GO:0003677">
    <property type="term" value="F:DNA binding"/>
    <property type="evidence" value="ECO:0007669"/>
    <property type="project" value="UniProtKB-KW"/>
</dbReference>
<dbReference type="EMBL" id="JAFBEB010000002">
    <property type="protein sequence ID" value="MBM7589426.1"/>
    <property type="molecule type" value="Genomic_DNA"/>
</dbReference>
<dbReference type="InterPro" id="IPR025827">
    <property type="entry name" value="Zn_ribbon_recom_dom"/>
</dbReference>
<dbReference type="InterPro" id="IPR006118">
    <property type="entry name" value="Recombinase_CS"/>
</dbReference>
<feature type="active site" description="O-(5'-phospho-DNA)-serine intermediate" evidence="4 5">
    <location>
        <position position="10"/>
    </location>
</feature>
<organism evidence="9 10">
    <name type="scientific">Brevibacillus fulvus</name>
    <dbReference type="NCBI Taxonomy" id="1125967"/>
    <lineage>
        <taxon>Bacteria</taxon>
        <taxon>Bacillati</taxon>
        <taxon>Bacillota</taxon>
        <taxon>Bacilli</taxon>
        <taxon>Bacillales</taxon>
        <taxon>Paenibacillaceae</taxon>
        <taxon>Brevibacillus</taxon>
    </lineage>
</organism>